<dbReference type="InterPro" id="IPR032675">
    <property type="entry name" value="LRR_dom_sf"/>
</dbReference>
<dbReference type="SUPFAM" id="SSF52047">
    <property type="entry name" value="RNI-like"/>
    <property type="match status" value="1"/>
</dbReference>
<evidence type="ECO:0000313" key="5">
    <source>
        <dbReference type="Proteomes" id="UP000004995"/>
    </source>
</evidence>
<dbReference type="OrthoDB" id="633625at2759"/>
<sequence length="577" mass="65768">MESTDDQGMDSGIDRISLLPTEILHNILSVVRIRTVVRMRRLSMRWRQVCEALQFICLTRREFRSWRADKFARFVNNLLLLRERVDLHTFQLHWCGRSPLDCNDVRMWIGYAVKHNVKVLDVALEAYDQDSLPRCVFVCPFLEELNLQLGDTSYGHVGLVLPDKISLPSLKKLTLYDVEVSQLSLDRIIACSPGLEDLSFTNCARYFKLIDSKILKRLTLDGFIDGGDGFTIATPCLIHFECSGCALECICWRERPSLESAHIDSCGPTFDGQSDFTGILLCAKTLTLLNFQGSDMKVMLEKQLPACSVFENLETLEIGDWCLTDNFNIVLCFLQLSPRLKRLTLVQRKLPEEANGVKVDAVPINGMTLQCPLLETVVIRCSKDDREIHKMVNAMVANGVSLEKINVKFYEVLVEKVIAEIIRSRHEQEKEFAIFEKTMEENPEWVDDSIYARSDSNNNNNEEGIEDEEDDEWEDEDDEESEVKDEEVDEWEDEDDDESEDEDDEESEVEDDDLEEDGVLDNNEDGNNNGMNGNGVDNNVDGNDGNLEDGINNNEDGNDNGLEEDGIDDNEFDDDDF</sequence>
<dbReference type="Gene3D" id="1.20.1280.50">
    <property type="match status" value="1"/>
</dbReference>
<dbReference type="EMBL" id="CM003532">
    <property type="protein sequence ID" value="RCV27692.1"/>
    <property type="molecule type" value="Genomic_DNA"/>
</dbReference>
<dbReference type="Gramene" id="KQL07292">
    <property type="protein sequence ID" value="KQL07292"/>
    <property type="gene ID" value="SETIT_003908mg"/>
</dbReference>
<evidence type="ECO:0000313" key="4">
    <source>
        <dbReference type="EnsemblPlants" id="KQL07292"/>
    </source>
</evidence>
<dbReference type="eggNOG" id="ENOG502RYTW">
    <property type="taxonomic scope" value="Eukaryota"/>
</dbReference>
<dbReference type="InterPro" id="IPR036047">
    <property type="entry name" value="F-box-like_dom_sf"/>
</dbReference>
<evidence type="ECO:0000313" key="3">
    <source>
        <dbReference type="EMBL" id="RCV27692.1"/>
    </source>
</evidence>
<keyword evidence="5" id="KW-1185">Reference proteome</keyword>
<dbReference type="Proteomes" id="UP000004995">
    <property type="component" value="Unassembled WGS sequence"/>
</dbReference>
<dbReference type="PANTHER" id="PTHR34223">
    <property type="entry name" value="OS11G0201299 PROTEIN"/>
    <property type="match status" value="1"/>
</dbReference>
<dbReference type="PANTHER" id="PTHR34223:SF44">
    <property type="entry name" value="OS01G0789000 PROTEIN"/>
    <property type="match status" value="1"/>
</dbReference>
<dbReference type="EMBL" id="AGNK02003333">
    <property type="status" value="NOT_ANNOTATED_CDS"/>
    <property type="molecule type" value="Genomic_DNA"/>
</dbReference>
<feature type="compositionally biased region" description="Acidic residues" evidence="1">
    <location>
        <begin position="556"/>
        <end position="577"/>
    </location>
</feature>
<dbReference type="InterPro" id="IPR001810">
    <property type="entry name" value="F-box_dom"/>
</dbReference>
<protein>
    <recommendedName>
        <fullName evidence="2">F-box domain-containing protein</fullName>
    </recommendedName>
</protein>
<proteinExistence type="predicted"/>
<dbReference type="SUPFAM" id="SSF81383">
    <property type="entry name" value="F-box domain"/>
    <property type="match status" value="1"/>
</dbReference>
<evidence type="ECO:0000259" key="2">
    <source>
        <dbReference type="PROSITE" id="PS50181"/>
    </source>
</evidence>
<reference evidence="4" key="3">
    <citation type="submission" date="2018-08" db="UniProtKB">
        <authorList>
            <consortium name="EnsemblPlants"/>
        </authorList>
    </citation>
    <scope>IDENTIFICATION</scope>
    <source>
        <strain evidence="4">Yugu1</strain>
    </source>
</reference>
<dbReference type="EnsemblPlants" id="KQL07292">
    <property type="protein sequence ID" value="KQL07292"/>
    <property type="gene ID" value="SETIT_003908mg"/>
</dbReference>
<dbReference type="InterPro" id="IPR055411">
    <property type="entry name" value="LRR_FXL15/At3g58940/PEG3-like"/>
</dbReference>
<dbReference type="Pfam" id="PF24758">
    <property type="entry name" value="LRR_At5g56370"/>
    <property type="match status" value="1"/>
</dbReference>
<dbReference type="HOGENOM" id="CLU_003068_0_1_1"/>
<reference evidence="3" key="2">
    <citation type="submission" date="2015-07" db="EMBL/GenBank/DDBJ databases">
        <authorList>
            <person name="Noorani M."/>
        </authorList>
    </citation>
    <scope>NUCLEOTIDE SEQUENCE</scope>
    <source>
        <strain evidence="3">Yugu1</strain>
    </source>
</reference>
<dbReference type="PROSITE" id="PS50181">
    <property type="entry name" value="FBOX"/>
    <property type="match status" value="1"/>
</dbReference>
<dbReference type="OMA" id="CRDFKHW"/>
<feature type="compositionally biased region" description="Acidic residues" evidence="1">
    <location>
        <begin position="463"/>
        <end position="524"/>
    </location>
</feature>
<name>K3XPS9_SETIT</name>
<dbReference type="AlphaFoldDB" id="K3XPS9"/>
<dbReference type="FunCoup" id="K3XPS9">
    <property type="interactions" value="2"/>
</dbReference>
<dbReference type="InterPro" id="IPR053197">
    <property type="entry name" value="F-box_SCFL_complex_component"/>
</dbReference>
<feature type="region of interest" description="Disordered" evidence="1">
    <location>
        <begin position="450"/>
        <end position="577"/>
    </location>
</feature>
<reference evidence="3 5" key="1">
    <citation type="journal article" date="2012" name="Nat. Biotechnol.">
        <title>Reference genome sequence of the model plant Setaria.</title>
        <authorList>
            <person name="Bennetzen J.L."/>
            <person name="Schmutz J."/>
            <person name="Wang H."/>
            <person name="Percifield R."/>
            <person name="Hawkins J."/>
            <person name="Pontaroli A.C."/>
            <person name="Estep M."/>
            <person name="Feng L."/>
            <person name="Vaughn J.N."/>
            <person name="Grimwood J."/>
            <person name="Jenkins J."/>
            <person name="Barry K."/>
            <person name="Lindquist E."/>
            <person name="Hellsten U."/>
            <person name="Deshpande S."/>
            <person name="Wang X."/>
            <person name="Wu X."/>
            <person name="Mitros T."/>
            <person name="Triplett J."/>
            <person name="Yang X."/>
            <person name="Ye C.Y."/>
            <person name="Mauro-Herrera M."/>
            <person name="Wang L."/>
            <person name="Li P."/>
            <person name="Sharma M."/>
            <person name="Sharma R."/>
            <person name="Ronald P.C."/>
            <person name="Panaud O."/>
            <person name="Kellogg E.A."/>
            <person name="Brutnell T.P."/>
            <person name="Doust A.N."/>
            <person name="Tuskan G.A."/>
            <person name="Rokhsar D."/>
            <person name="Devos K.M."/>
        </authorList>
    </citation>
    <scope>NUCLEOTIDE SEQUENCE [LARGE SCALE GENOMIC DNA]</scope>
    <source>
        <strain evidence="5">cv. Yugu1</strain>
        <strain evidence="3">Yugu1</strain>
    </source>
</reference>
<evidence type="ECO:0000256" key="1">
    <source>
        <dbReference type="SAM" id="MobiDB-lite"/>
    </source>
</evidence>
<organism evidence="3">
    <name type="scientific">Setaria italica</name>
    <name type="common">Foxtail millet</name>
    <name type="synonym">Panicum italicum</name>
    <dbReference type="NCBI Taxonomy" id="4555"/>
    <lineage>
        <taxon>Eukaryota</taxon>
        <taxon>Viridiplantae</taxon>
        <taxon>Streptophyta</taxon>
        <taxon>Embryophyta</taxon>
        <taxon>Tracheophyta</taxon>
        <taxon>Spermatophyta</taxon>
        <taxon>Magnoliopsida</taxon>
        <taxon>Liliopsida</taxon>
        <taxon>Poales</taxon>
        <taxon>Poaceae</taxon>
        <taxon>PACMAD clade</taxon>
        <taxon>Panicoideae</taxon>
        <taxon>Panicodae</taxon>
        <taxon>Paniceae</taxon>
        <taxon>Cenchrinae</taxon>
        <taxon>Setaria</taxon>
    </lineage>
</organism>
<feature type="compositionally biased region" description="Low complexity" evidence="1">
    <location>
        <begin position="525"/>
        <end position="555"/>
    </location>
</feature>
<dbReference type="Gene3D" id="3.80.10.10">
    <property type="entry name" value="Ribonuclease Inhibitor"/>
    <property type="match status" value="1"/>
</dbReference>
<accession>K3XPS9</accession>
<feature type="domain" description="F-box" evidence="2">
    <location>
        <begin position="13"/>
        <end position="49"/>
    </location>
</feature>
<gene>
    <name evidence="3" type="ORF">SETIT_5G345100v2</name>
</gene>